<evidence type="ECO:0000256" key="3">
    <source>
        <dbReference type="ARBA" id="ARBA00023125"/>
    </source>
</evidence>
<evidence type="ECO:0000256" key="2">
    <source>
        <dbReference type="ARBA" id="ARBA00023015"/>
    </source>
</evidence>
<dbReference type="SUPFAM" id="SSF53850">
    <property type="entry name" value="Periplasmic binding protein-like II"/>
    <property type="match status" value="1"/>
</dbReference>
<dbReference type="AlphaFoldDB" id="A0A9D1TH84"/>
<evidence type="ECO:0000256" key="1">
    <source>
        <dbReference type="ARBA" id="ARBA00009437"/>
    </source>
</evidence>
<dbReference type="InterPro" id="IPR005119">
    <property type="entry name" value="LysR_subst-bd"/>
</dbReference>
<dbReference type="EMBL" id="DXIQ01000087">
    <property type="protein sequence ID" value="HIV39781.1"/>
    <property type="molecule type" value="Genomic_DNA"/>
</dbReference>
<evidence type="ECO:0000313" key="7">
    <source>
        <dbReference type="Proteomes" id="UP000886814"/>
    </source>
</evidence>
<keyword evidence="4" id="KW-0804">Transcription</keyword>
<name>A0A9D1TH84_9FIRM</name>
<comment type="caution">
    <text evidence="6">The sequence shown here is derived from an EMBL/GenBank/DDBJ whole genome shotgun (WGS) entry which is preliminary data.</text>
</comment>
<dbReference type="SUPFAM" id="SSF46785">
    <property type="entry name" value="Winged helix' DNA-binding domain"/>
    <property type="match status" value="1"/>
</dbReference>
<accession>A0A9D1TH84</accession>
<keyword evidence="2" id="KW-0805">Transcription regulation</keyword>
<reference evidence="6" key="2">
    <citation type="submission" date="2021-04" db="EMBL/GenBank/DDBJ databases">
        <authorList>
            <person name="Gilroy R."/>
        </authorList>
    </citation>
    <scope>NUCLEOTIDE SEQUENCE</scope>
    <source>
        <strain evidence="6">CHK195-9823</strain>
    </source>
</reference>
<reference evidence="6" key="1">
    <citation type="journal article" date="2021" name="PeerJ">
        <title>Extensive microbial diversity within the chicken gut microbiome revealed by metagenomics and culture.</title>
        <authorList>
            <person name="Gilroy R."/>
            <person name="Ravi A."/>
            <person name="Getino M."/>
            <person name="Pursley I."/>
            <person name="Horton D.L."/>
            <person name="Alikhan N.F."/>
            <person name="Baker D."/>
            <person name="Gharbi K."/>
            <person name="Hall N."/>
            <person name="Watson M."/>
            <person name="Adriaenssens E.M."/>
            <person name="Foster-Nyarko E."/>
            <person name="Jarju S."/>
            <person name="Secka A."/>
            <person name="Antonio M."/>
            <person name="Oren A."/>
            <person name="Chaudhuri R.R."/>
            <person name="La Ragione R."/>
            <person name="Hildebrand F."/>
            <person name="Pallen M.J."/>
        </authorList>
    </citation>
    <scope>NUCLEOTIDE SEQUENCE</scope>
    <source>
        <strain evidence="6">CHK195-9823</strain>
    </source>
</reference>
<dbReference type="Gene3D" id="3.40.190.290">
    <property type="match status" value="1"/>
</dbReference>
<evidence type="ECO:0000313" key="6">
    <source>
        <dbReference type="EMBL" id="HIV39781.1"/>
    </source>
</evidence>
<dbReference type="PANTHER" id="PTHR30419">
    <property type="entry name" value="HTH-TYPE TRANSCRIPTIONAL REGULATOR YBHD"/>
    <property type="match status" value="1"/>
</dbReference>
<dbReference type="PRINTS" id="PR00039">
    <property type="entry name" value="HTHLYSR"/>
</dbReference>
<keyword evidence="3" id="KW-0238">DNA-binding</keyword>
<dbReference type="Gene3D" id="1.10.10.10">
    <property type="entry name" value="Winged helix-like DNA-binding domain superfamily/Winged helix DNA-binding domain"/>
    <property type="match status" value="1"/>
</dbReference>
<organism evidence="6 7">
    <name type="scientific">Candidatus Blautia stercorigallinarum</name>
    <dbReference type="NCBI Taxonomy" id="2838501"/>
    <lineage>
        <taxon>Bacteria</taxon>
        <taxon>Bacillati</taxon>
        <taxon>Bacillota</taxon>
        <taxon>Clostridia</taxon>
        <taxon>Lachnospirales</taxon>
        <taxon>Lachnospiraceae</taxon>
        <taxon>Blautia</taxon>
    </lineage>
</organism>
<dbReference type="InterPro" id="IPR036388">
    <property type="entry name" value="WH-like_DNA-bd_sf"/>
</dbReference>
<dbReference type="GO" id="GO:0003677">
    <property type="term" value="F:DNA binding"/>
    <property type="evidence" value="ECO:0007669"/>
    <property type="project" value="UniProtKB-KW"/>
</dbReference>
<dbReference type="Pfam" id="PF00126">
    <property type="entry name" value="HTH_1"/>
    <property type="match status" value="1"/>
</dbReference>
<dbReference type="InterPro" id="IPR000847">
    <property type="entry name" value="LysR_HTH_N"/>
</dbReference>
<dbReference type="GO" id="GO:0005829">
    <property type="term" value="C:cytosol"/>
    <property type="evidence" value="ECO:0007669"/>
    <property type="project" value="TreeGrafter"/>
</dbReference>
<evidence type="ECO:0000259" key="5">
    <source>
        <dbReference type="PROSITE" id="PS50931"/>
    </source>
</evidence>
<protein>
    <submittedName>
        <fullName evidence="6">LysR family transcriptional regulator</fullName>
    </submittedName>
</protein>
<dbReference type="Pfam" id="PF03466">
    <property type="entry name" value="LysR_substrate"/>
    <property type="match status" value="1"/>
</dbReference>
<dbReference type="PROSITE" id="PS50931">
    <property type="entry name" value="HTH_LYSR"/>
    <property type="match status" value="1"/>
</dbReference>
<gene>
    <name evidence="6" type="ORF">H9747_12440</name>
</gene>
<dbReference type="InterPro" id="IPR050950">
    <property type="entry name" value="HTH-type_LysR_regulators"/>
</dbReference>
<dbReference type="PANTHER" id="PTHR30419:SF28">
    <property type="entry name" value="HTH-TYPE TRANSCRIPTIONAL REGULATOR BSDA"/>
    <property type="match status" value="1"/>
</dbReference>
<dbReference type="GO" id="GO:0003700">
    <property type="term" value="F:DNA-binding transcription factor activity"/>
    <property type="evidence" value="ECO:0007669"/>
    <property type="project" value="InterPro"/>
</dbReference>
<dbReference type="CDD" id="cd05466">
    <property type="entry name" value="PBP2_LTTR_substrate"/>
    <property type="match status" value="1"/>
</dbReference>
<dbReference type="InterPro" id="IPR036390">
    <property type="entry name" value="WH_DNA-bd_sf"/>
</dbReference>
<proteinExistence type="inferred from homology"/>
<sequence>MNFQELNYVLSIAKHQNLTKAAEELYISQPTLSKCLQKLEREMGGKLFGRSGNTYVPTYLGRRYLEYARKVLTLNQDWERELKDMNSCMDGELNIAFPLMRSSCMVPSIMKVFHKKYPGVRVNLMEEAHAIQEKLLLNDELDFGIFNETRPHPKLSYETLLREEVLLVMPPDHPLSKKGIKKPGMRHLWIDLKLLKEEEFILHFPDQTTGQLAMELFETWGIEPRVSIHTRNTETSVRLCMEDMGICFVPETYIRHMHFEKKPECFSVGEKGIFSTLTIASRKGAYLPSYAQDFIKIAQEQL</sequence>
<comment type="similarity">
    <text evidence="1">Belongs to the LysR transcriptional regulatory family.</text>
</comment>
<dbReference type="Proteomes" id="UP000886814">
    <property type="component" value="Unassembled WGS sequence"/>
</dbReference>
<evidence type="ECO:0000256" key="4">
    <source>
        <dbReference type="ARBA" id="ARBA00023163"/>
    </source>
</evidence>
<feature type="domain" description="HTH lysR-type" evidence="5">
    <location>
        <begin position="1"/>
        <end position="58"/>
    </location>
</feature>